<dbReference type="RefSeq" id="XP_024743016.1">
    <property type="nucleotide sequence ID" value="XM_024882424.1"/>
</dbReference>
<sequence>MLKSGIWLYIYATAAETWTERRRSVRDPQYLDFQSQYRPEVREPADIKRHIEAVEKKTIEALPRIKKQGLLRREWVPPMFKGTEWKVRHPGGGSLGGFRRRDVLEWNRQARVDSLTLNTIVEQPTRNRIVAMGMLLVCGSYCSDEDKFGHDKRCPICLLDRVTGDWDEHRKHEKSVENTGSEKTSPGSFMDQDPHVLRIKLTRMGVLAIPATAKLNSHARRESELGTGFNEALKIQRRRRRSNGFKRQRAASPLKKYVEKVFTSKSSAPENARTRDMSLNSQLSGEQVTRPANCFVENVNILFDSETISYDSEEYWIALLFLGGPSKQSRRLAFYGWDLRHT</sequence>
<accession>A0A2J6TSW3</accession>
<feature type="region of interest" description="Disordered" evidence="1">
    <location>
        <begin position="168"/>
        <end position="192"/>
    </location>
</feature>
<dbReference type="InParanoid" id="A0A2J6TSW3"/>
<dbReference type="GeneID" id="36590501"/>
<evidence type="ECO:0000313" key="3">
    <source>
        <dbReference type="Proteomes" id="UP000235371"/>
    </source>
</evidence>
<evidence type="ECO:0000256" key="1">
    <source>
        <dbReference type="SAM" id="MobiDB-lite"/>
    </source>
</evidence>
<feature type="compositionally biased region" description="Polar residues" evidence="1">
    <location>
        <begin position="177"/>
        <end position="187"/>
    </location>
</feature>
<proteinExistence type="predicted"/>
<dbReference type="EMBL" id="KZ613745">
    <property type="protein sequence ID" value="PMD66112.1"/>
    <property type="molecule type" value="Genomic_DNA"/>
</dbReference>
<keyword evidence="3" id="KW-1185">Reference proteome</keyword>
<name>A0A2J6TSW3_9HELO</name>
<gene>
    <name evidence="2" type="ORF">K444DRAFT_624622</name>
</gene>
<dbReference type="Proteomes" id="UP000235371">
    <property type="component" value="Unassembled WGS sequence"/>
</dbReference>
<reference evidence="2 3" key="1">
    <citation type="submission" date="2016-04" db="EMBL/GenBank/DDBJ databases">
        <title>A degradative enzymes factory behind the ericoid mycorrhizal symbiosis.</title>
        <authorList>
            <consortium name="DOE Joint Genome Institute"/>
            <person name="Martino E."/>
            <person name="Morin E."/>
            <person name="Grelet G."/>
            <person name="Kuo A."/>
            <person name="Kohler A."/>
            <person name="Daghino S."/>
            <person name="Barry K."/>
            <person name="Choi C."/>
            <person name="Cichocki N."/>
            <person name="Clum A."/>
            <person name="Copeland A."/>
            <person name="Hainaut M."/>
            <person name="Haridas S."/>
            <person name="Labutti K."/>
            <person name="Lindquist E."/>
            <person name="Lipzen A."/>
            <person name="Khouja H.-R."/>
            <person name="Murat C."/>
            <person name="Ohm R."/>
            <person name="Olson A."/>
            <person name="Spatafora J."/>
            <person name="Veneault-Fourrey C."/>
            <person name="Henrissat B."/>
            <person name="Grigoriev I."/>
            <person name="Martin F."/>
            <person name="Perotto S."/>
        </authorList>
    </citation>
    <scope>NUCLEOTIDE SEQUENCE [LARGE SCALE GENOMIC DNA]</scope>
    <source>
        <strain evidence="2 3">E</strain>
    </source>
</reference>
<protein>
    <submittedName>
        <fullName evidence="2">Uncharacterized protein</fullName>
    </submittedName>
</protein>
<organism evidence="2 3">
    <name type="scientific">Hyaloscypha bicolor E</name>
    <dbReference type="NCBI Taxonomy" id="1095630"/>
    <lineage>
        <taxon>Eukaryota</taxon>
        <taxon>Fungi</taxon>
        <taxon>Dikarya</taxon>
        <taxon>Ascomycota</taxon>
        <taxon>Pezizomycotina</taxon>
        <taxon>Leotiomycetes</taxon>
        <taxon>Helotiales</taxon>
        <taxon>Hyaloscyphaceae</taxon>
        <taxon>Hyaloscypha</taxon>
        <taxon>Hyaloscypha bicolor</taxon>
    </lineage>
</organism>
<evidence type="ECO:0000313" key="2">
    <source>
        <dbReference type="EMBL" id="PMD66112.1"/>
    </source>
</evidence>
<dbReference type="AlphaFoldDB" id="A0A2J6TSW3"/>